<evidence type="ECO:0000313" key="2">
    <source>
        <dbReference type="EMBL" id="MEJ8859903.1"/>
    </source>
</evidence>
<evidence type="ECO:0000256" key="1">
    <source>
        <dbReference type="SAM" id="MobiDB-lite"/>
    </source>
</evidence>
<feature type="compositionally biased region" description="Basic residues" evidence="1">
    <location>
        <begin position="95"/>
        <end position="110"/>
    </location>
</feature>
<protein>
    <recommendedName>
        <fullName evidence="4">Helix-turn-helix type 11 domain-containing protein</fullName>
    </recommendedName>
</protein>
<evidence type="ECO:0008006" key="4">
    <source>
        <dbReference type="Google" id="ProtNLM"/>
    </source>
</evidence>
<organism evidence="2 3">
    <name type="scientific">Variovorax robiniae</name>
    <dbReference type="NCBI Taxonomy" id="1836199"/>
    <lineage>
        <taxon>Bacteria</taxon>
        <taxon>Pseudomonadati</taxon>
        <taxon>Pseudomonadota</taxon>
        <taxon>Betaproteobacteria</taxon>
        <taxon>Burkholderiales</taxon>
        <taxon>Comamonadaceae</taxon>
        <taxon>Variovorax</taxon>
    </lineage>
</organism>
<dbReference type="InterPro" id="IPR036390">
    <property type="entry name" value="WH_DNA-bd_sf"/>
</dbReference>
<dbReference type="RefSeq" id="WP_340339936.1">
    <property type="nucleotide sequence ID" value="NZ_JBBKZS010000043.1"/>
</dbReference>
<dbReference type="Proteomes" id="UP001367030">
    <property type="component" value="Unassembled WGS sequence"/>
</dbReference>
<proteinExistence type="predicted"/>
<gene>
    <name evidence="2" type="ORF">WKW79_35510</name>
</gene>
<evidence type="ECO:0000313" key="3">
    <source>
        <dbReference type="Proteomes" id="UP001367030"/>
    </source>
</evidence>
<dbReference type="SUPFAM" id="SSF46785">
    <property type="entry name" value="Winged helix' DNA-binding domain"/>
    <property type="match status" value="1"/>
</dbReference>
<accession>A0ABU8XJ97</accession>
<reference evidence="2 3" key="1">
    <citation type="submission" date="2024-03" db="EMBL/GenBank/DDBJ databases">
        <title>Novel species of the genus Variovorax.</title>
        <authorList>
            <person name="Liu Q."/>
            <person name="Xin Y.-H."/>
        </authorList>
    </citation>
    <scope>NUCLEOTIDE SEQUENCE [LARGE SCALE GENOMIC DNA]</scope>
    <source>
        <strain evidence="2 3">KACC 18901</strain>
    </source>
</reference>
<comment type="caution">
    <text evidence="2">The sequence shown here is derived from an EMBL/GenBank/DDBJ whole genome shotgun (WGS) entry which is preliminary data.</text>
</comment>
<sequence length="192" mass="21313">MHQNVEQRIRGAIQDRALTIAEIVEAIGVHERTVYRRVAALVADNSIHTETRPGLPGHGSHAKAYRWGAGRASDDQGSAAPGPTALASRQATLARRSKPARKPKRGRRGMPRGVSRWIPSTVKPVHLGVYQVKFLGVADFSYARWDGKRWCASRPTAALADEVGIEIAGISTMRWRGRRLKKRQRVSRPSRK</sequence>
<dbReference type="EMBL" id="JBBKZS010000043">
    <property type="protein sequence ID" value="MEJ8859903.1"/>
    <property type="molecule type" value="Genomic_DNA"/>
</dbReference>
<keyword evidence="3" id="KW-1185">Reference proteome</keyword>
<name>A0ABU8XJ97_9BURK</name>
<feature type="region of interest" description="Disordered" evidence="1">
    <location>
        <begin position="69"/>
        <end position="115"/>
    </location>
</feature>